<comment type="caution">
    <text evidence="1">The sequence shown here is derived from an EMBL/GenBank/DDBJ whole genome shotgun (WGS) entry which is preliminary data.</text>
</comment>
<proteinExistence type="predicted"/>
<reference evidence="1 2" key="1">
    <citation type="submission" date="2023-11" db="EMBL/GenBank/DDBJ databases">
        <title>Halocaridina rubra genome assembly.</title>
        <authorList>
            <person name="Smith C."/>
        </authorList>
    </citation>
    <scope>NUCLEOTIDE SEQUENCE [LARGE SCALE GENOMIC DNA]</scope>
    <source>
        <strain evidence="1">EP-1</strain>
        <tissue evidence="1">Whole</tissue>
    </source>
</reference>
<evidence type="ECO:0000313" key="2">
    <source>
        <dbReference type="Proteomes" id="UP001381693"/>
    </source>
</evidence>
<accession>A0AAN9AFD6</accession>
<dbReference type="EMBL" id="JAXCGZ010003106">
    <property type="protein sequence ID" value="KAK7083422.1"/>
    <property type="molecule type" value="Genomic_DNA"/>
</dbReference>
<protein>
    <submittedName>
        <fullName evidence="1">Uncharacterized protein</fullName>
    </submittedName>
</protein>
<dbReference type="Proteomes" id="UP001381693">
    <property type="component" value="Unassembled WGS sequence"/>
</dbReference>
<evidence type="ECO:0000313" key="1">
    <source>
        <dbReference type="EMBL" id="KAK7083422.1"/>
    </source>
</evidence>
<dbReference type="InterPro" id="IPR013783">
    <property type="entry name" value="Ig-like_fold"/>
</dbReference>
<sequence>MVASRESNYKVTLIDATGHFHSAQNTPDANNCIVGPKIDSAFNTAAEVRILVTSGNESNRLVGDAQLFLHDPNAPASINHLLAKQVGKTILRMKWRNLNDATKYEIIHEFAQNMTIVECDSGEDCTGHIHVPAASIEAVTVTLIENGDIQQITTTSVNIQNSIADIEISRINPLWDDRVLVCFETPLGVDSYELGLEVSNEILEITVNPEFAESEEGTSCFVSRNTVEVGAYVELWSLISAYDVAGNLMASGEKTLQSVFLSVNRAVYGAVINDSLLTSWHLIDSTKGISHITVVLKALTNQGVEVMDTVDLNPEETSYRFGATEGKYTICVKAVAVSVSSKEICSDIIHVRTGQEVMVPPVASASPKTTSKNGVLVVWESSQDEDVTGFLISWTQILSSSTSTPIPSSQRENEGYLYPLDLVRTVSRDRNAGETGFKIVSASETYVEIVGLATGGRYTLCVASVKEDVVGSQNCDISDLSQYQPLEAPANLHYEGGLISWQGYESSNYLVQWQSRADKSEGGSDQVVGISYRMSFMPGQWDVKVRTMTDISSSDAAGTTLFIEGLVVSARQSQESSITASWYEETIVQTSTTSKIDNRSYEVKILQNEVVVGGPDHVPCVGWLTRCSHEIINLNMSATSSATVIVTENGGGRSASYNLRVEDFTGKY</sequence>
<name>A0AAN9AFD6_HALRR</name>
<dbReference type="AlphaFoldDB" id="A0AAN9AFD6"/>
<dbReference type="Gene3D" id="2.60.40.10">
    <property type="entry name" value="Immunoglobulins"/>
    <property type="match status" value="1"/>
</dbReference>
<gene>
    <name evidence="1" type="ORF">SK128_020277</name>
</gene>
<organism evidence="1 2">
    <name type="scientific">Halocaridina rubra</name>
    <name type="common">Hawaiian red shrimp</name>
    <dbReference type="NCBI Taxonomy" id="373956"/>
    <lineage>
        <taxon>Eukaryota</taxon>
        <taxon>Metazoa</taxon>
        <taxon>Ecdysozoa</taxon>
        <taxon>Arthropoda</taxon>
        <taxon>Crustacea</taxon>
        <taxon>Multicrustacea</taxon>
        <taxon>Malacostraca</taxon>
        <taxon>Eumalacostraca</taxon>
        <taxon>Eucarida</taxon>
        <taxon>Decapoda</taxon>
        <taxon>Pleocyemata</taxon>
        <taxon>Caridea</taxon>
        <taxon>Atyoidea</taxon>
        <taxon>Atyidae</taxon>
        <taxon>Halocaridina</taxon>
    </lineage>
</organism>
<keyword evidence="2" id="KW-1185">Reference proteome</keyword>